<reference evidence="1 2" key="1">
    <citation type="submission" date="2019-06" db="EMBL/GenBank/DDBJ databases">
        <title>A chromosomal-level reference genome of Carpinus fangiana (Coryloideae, Betulaceae).</title>
        <authorList>
            <person name="Yang X."/>
            <person name="Wang Z."/>
            <person name="Zhang L."/>
            <person name="Hao G."/>
            <person name="Liu J."/>
            <person name="Yang Y."/>
        </authorList>
    </citation>
    <scope>NUCLEOTIDE SEQUENCE [LARGE SCALE GENOMIC DNA]</scope>
    <source>
        <strain evidence="1">Cfa_2016G</strain>
        <tissue evidence="1">Leaf</tissue>
    </source>
</reference>
<keyword evidence="2" id="KW-1185">Reference proteome</keyword>
<proteinExistence type="predicted"/>
<evidence type="ECO:0000313" key="2">
    <source>
        <dbReference type="Proteomes" id="UP000327013"/>
    </source>
</evidence>
<sequence>MSTIELEILKANLRNYEPNPECDPSLTQLLRCEKSLKNSLQRVISRKRALLANLSPSHETFRVQRNQMRIGTQVCAPFPFENGGNELMNWATQNPASSQLLLQLDPWISPYSSKTRKSILEDLLDQGKGKSVCRGLPGASDKITSDVPMTAFPSICQSGLLSTTPGTQIPSTFTYAQIQNHLNLQNGVDHNPNEKISWLNTTQKLDVNLPLPSKKPLSPLGCELFLGNTVAACSIASSSSYNNNNKNCGFDAIEKLLAARSRVHLLPKSPVNSFLPTNFSIEGTMGNVSNDTLMNSAANLEDCSWEFDGLAENLNLEDLEILL</sequence>
<evidence type="ECO:0000313" key="1">
    <source>
        <dbReference type="EMBL" id="KAE7998140.1"/>
    </source>
</evidence>
<gene>
    <name evidence="1" type="ORF">FH972_002715</name>
</gene>
<name>A0A5N6QJ55_9ROSI</name>
<dbReference type="Proteomes" id="UP000327013">
    <property type="component" value="Chromosome 1"/>
</dbReference>
<dbReference type="OrthoDB" id="1690366at2759"/>
<dbReference type="EMBL" id="CM017321">
    <property type="protein sequence ID" value="KAE7998140.1"/>
    <property type="molecule type" value="Genomic_DNA"/>
</dbReference>
<dbReference type="AlphaFoldDB" id="A0A5N6QJ55"/>
<organism evidence="1 2">
    <name type="scientific">Carpinus fangiana</name>
    <dbReference type="NCBI Taxonomy" id="176857"/>
    <lineage>
        <taxon>Eukaryota</taxon>
        <taxon>Viridiplantae</taxon>
        <taxon>Streptophyta</taxon>
        <taxon>Embryophyta</taxon>
        <taxon>Tracheophyta</taxon>
        <taxon>Spermatophyta</taxon>
        <taxon>Magnoliopsida</taxon>
        <taxon>eudicotyledons</taxon>
        <taxon>Gunneridae</taxon>
        <taxon>Pentapetalae</taxon>
        <taxon>rosids</taxon>
        <taxon>fabids</taxon>
        <taxon>Fagales</taxon>
        <taxon>Betulaceae</taxon>
        <taxon>Carpinus</taxon>
    </lineage>
</organism>
<accession>A0A5N6QJ55</accession>
<protein>
    <submittedName>
        <fullName evidence="1">Uncharacterized protein</fullName>
    </submittedName>
</protein>